<evidence type="ECO:0000313" key="2">
    <source>
        <dbReference type="EMBL" id="KAG5173234.1"/>
    </source>
</evidence>
<feature type="coiled-coil region" evidence="1">
    <location>
        <begin position="43"/>
        <end position="77"/>
    </location>
</feature>
<proteinExistence type="predicted"/>
<dbReference type="AlphaFoldDB" id="A0A8H7Y995"/>
<dbReference type="EMBL" id="JAFIQS010000002">
    <property type="protein sequence ID" value="KAG5173234.1"/>
    <property type="molecule type" value="Genomic_DNA"/>
</dbReference>
<name>A0A8H7Y995_PSICU</name>
<sequence>MINRVFRPQSENIHHIRNVHSALRTIGRAPGEEEEGKGSECRIKELESTNRAMAERLLNLERRYSQLQTLLDQRTQELKESQAFLKKPDDVPESLVIRKIEDVNTRIFNMSMAIVDIFEQNPKMDLEETFVQEGYIDRCRSVSRTAVGELLYSSVCQVDEAIMHRLPVVPEDTIPMQLALRSVLLKWAMKVVGLPGNFPENNGTTELYKFIRVREPQSVSSQWRSIAFRASPPAIPSGAIVDEIMSLLCVCGLSSLNPQILFIRENIRKRTVDTERSLQELRSIIHTGVTSSDMEVSMVECDTPYDPSTMVDVFSLETRSSSNVQQVLCTVGLGIRKTTAKMKELGEFHLVTELLKRPEVALVQLLDSFKKPADRDFDAHLDQS</sequence>
<gene>
    <name evidence="2" type="ORF">JR316_002744</name>
</gene>
<accession>A0A8H7Y995</accession>
<organism evidence="2">
    <name type="scientific">Psilocybe cubensis</name>
    <name type="common">Psychedelic mushroom</name>
    <name type="synonym">Stropharia cubensis</name>
    <dbReference type="NCBI Taxonomy" id="181762"/>
    <lineage>
        <taxon>Eukaryota</taxon>
        <taxon>Fungi</taxon>
        <taxon>Dikarya</taxon>
        <taxon>Basidiomycota</taxon>
        <taxon>Agaricomycotina</taxon>
        <taxon>Agaricomycetes</taxon>
        <taxon>Agaricomycetidae</taxon>
        <taxon>Agaricales</taxon>
        <taxon>Agaricineae</taxon>
        <taxon>Strophariaceae</taxon>
        <taxon>Psilocybe</taxon>
    </lineage>
</organism>
<comment type="caution">
    <text evidence="2">The sequence shown here is derived from an EMBL/GenBank/DDBJ whole genome shotgun (WGS) entry which is preliminary data.</text>
</comment>
<evidence type="ECO:0000256" key="1">
    <source>
        <dbReference type="SAM" id="Coils"/>
    </source>
</evidence>
<protein>
    <submittedName>
        <fullName evidence="2">Uncharacterized protein</fullName>
    </submittedName>
</protein>
<reference evidence="2" key="1">
    <citation type="submission" date="2021-02" db="EMBL/GenBank/DDBJ databases">
        <title>Psilocybe cubensis genome.</title>
        <authorList>
            <person name="Mckernan K.J."/>
            <person name="Crawford S."/>
            <person name="Trippe A."/>
            <person name="Kane L.T."/>
            <person name="Mclaughlin S."/>
        </authorList>
    </citation>
    <scope>NUCLEOTIDE SEQUENCE [LARGE SCALE GENOMIC DNA]</scope>
    <source>
        <strain evidence="2">MGC-MH-2018</strain>
    </source>
</reference>
<keyword evidence="1" id="KW-0175">Coiled coil</keyword>